<comment type="similarity">
    <text evidence="1">Belongs to the metallo-beta-lactamase superfamily.</text>
</comment>
<dbReference type="EMBL" id="FNOM01000009">
    <property type="protein sequence ID" value="SDX51290.1"/>
    <property type="molecule type" value="Genomic_DNA"/>
</dbReference>
<dbReference type="InterPro" id="IPR051013">
    <property type="entry name" value="MBL_superfamily_lactonases"/>
</dbReference>
<keyword evidence="7" id="KW-1185">Reference proteome</keyword>
<protein>
    <submittedName>
        <fullName evidence="6">Glyoxylase, beta-lactamase superfamily II</fullName>
    </submittedName>
</protein>
<dbReference type="SMART" id="SM00849">
    <property type="entry name" value="Lactamase_B"/>
    <property type="match status" value="1"/>
</dbReference>
<evidence type="ECO:0000256" key="2">
    <source>
        <dbReference type="ARBA" id="ARBA00022723"/>
    </source>
</evidence>
<dbReference type="InterPro" id="IPR036866">
    <property type="entry name" value="RibonucZ/Hydroxyglut_hydro"/>
</dbReference>
<dbReference type="Pfam" id="PF00753">
    <property type="entry name" value="Lactamase_B"/>
    <property type="match status" value="1"/>
</dbReference>
<dbReference type="AlphaFoldDB" id="A0A1H3CB74"/>
<keyword evidence="4" id="KW-0862">Zinc</keyword>
<dbReference type="SUPFAM" id="SSF56281">
    <property type="entry name" value="Metallo-hydrolase/oxidoreductase"/>
    <property type="match status" value="1"/>
</dbReference>
<name>A0A1H3CB74_9RHOB</name>
<dbReference type="RefSeq" id="WP_092891260.1">
    <property type="nucleotide sequence ID" value="NZ_CP061498.1"/>
</dbReference>
<dbReference type="InterPro" id="IPR001279">
    <property type="entry name" value="Metallo-B-lactamas"/>
</dbReference>
<gene>
    <name evidence="6" type="ORF">SAMN04488238_10993</name>
</gene>
<feature type="domain" description="Metallo-beta-lactamase" evidence="5">
    <location>
        <begin position="52"/>
        <end position="255"/>
    </location>
</feature>
<evidence type="ECO:0000259" key="5">
    <source>
        <dbReference type="SMART" id="SM00849"/>
    </source>
</evidence>
<keyword evidence="2" id="KW-0479">Metal-binding</keyword>
<dbReference type="PANTHER" id="PTHR42978">
    <property type="entry name" value="QUORUM-QUENCHING LACTONASE YTNP-RELATED-RELATED"/>
    <property type="match status" value="1"/>
</dbReference>
<dbReference type="Proteomes" id="UP000198539">
    <property type="component" value="Unassembled WGS sequence"/>
</dbReference>
<evidence type="ECO:0000256" key="4">
    <source>
        <dbReference type="ARBA" id="ARBA00022833"/>
    </source>
</evidence>
<accession>A0A1H3CB74</accession>
<evidence type="ECO:0000256" key="1">
    <source>
        <dbReference type="ARBA" id="ARBA00007749"/>
    </source>
</evidence>
<dbReference type="CDD" id="cd07720">
    <property type="entry name" value="OPHC2-like_MBL-fold"/>
    <property type="match status" value="1"/>
</dbReference>
<organism evidence="6 7">
    <name type="scientific">Roseicitreum antarcticum</name>
    <dbReference type="NCBI Taxonomy" id="564137"/>
    <lineage>
        <taxon>Bacteria</taxon>
        <taxon>Pseudomonadati</taxon>
        <taxon>Pseudomonadota</taxon>
        <taxon>Alphaproteobacteria</taxon>
        <taxon>Rhodobacterales</taxon>
        <taxon>Paracoccaceae</taxon>
        <taxon>Roseicitreum</taxon>
    </lineage>
</organism>
<proteinExistence type="inferred from homology"/>
<dbReference type="PANTHER" id="PTHR42978:SF6">
    <property type="entry name" value="QUORUM-QUENCHING LACTONASE YTNP-RELATED"/>
    <property type="match status" value="1"/>
</dbReference>
<dbReference type="STRING" id="564137.SAMN04488238_10993"/>
<sequence>MALRATRLLGDAEVTLLTDGSYTFGPDLFPTTDEAGIRALLATAGEHDIKTNFNAVLLRLGGKLVLADAGPRDLFGPACGKLPDALEEVGVTPDQIDTVFATHMHPDHVAGMLTVDGAPAFPNAELVVTAEEHAFWSDDRFGGASVRMQDWARLAQQVFAAYGDRLRLIGAEDAIAPGLTALPLPGHTPGHSGWRLESDGVQLLHAGDIVHAPVLQVRDPSIGIAFDIDMDAARVTRERLLDELATDNLLFTGGHFLHPAFHRVERFANGYRLKRP</sequence>
<dbReference type="OrthoDB" id="9773738at2"/>
<evidence type="ECO:0000313" key="7">
    <source>
        <dbReference type="Proteomes" id="UP000198539"/>
    </source>
</evidence>
<evidence type="ECO:0000256" key="3">
    <source>
        <dbReference type="ARBA" id="ARBA00022801"/>
    </source>
</evidence>
<dbReference type="GO" id="GO:0046872">
    <property type="term" value="F:metal ion binding"/>
    <property type="evidence" value="ECO:0007669"/>
    <property type="project" value="UniProtKB-KW"/>
</dbReference>
<evidence type="ECO:0000313" key="6">
    <source>
        <dbReference type="EMBL" id="SDX51290.1"/>
    </source>
</evidence>
<keyword evidence="3" id="KW-0378">Hydrolase</keyword>
<dbReference type="GO" id="GO:0016787">
    <property type="term" value="F:hydrolase activity"/>
    <property type="evidence" value="ECO:0007669"/>
    <property type="project" value="UniProtKB-KW"/>
</dbReference>
<reference evidence="6 7" key="1">
    <citation type="submission" date="2016-10" db="EMBL/GenBank/DDBJ databases">
        <authorList>
            <person name="de Groot N.N."/>
        </authorList>
    </citation>
    <scope>NUCLEOTIDE SEQUENCE [LARGE SCALE GENOMIC DNA]</scope>
    <source>
        <strain evidence="6 7">CGMCC 1.8894</strain>
    </source>
</reference>
<dbReference type="Gene3D" id="3.60.15.10">
    <property type="entry name" value="Ribonuclease Z/Hydroxyacylglutathione hydrolase-like"/>
    <property type="match status" value="1"/>
</dbReference>